<keyword evidence="2" id="KW-1185">Reference proteome</keyword>
<accession>A0A5B9EDK7</accession>
<gene>
    <name evidence="1" type="ORF">FTW19_10360</name>
</gene>
<proteinExistence type="predicted"/>
<evidence type="ECO:0000313" key="2">
    <source>
        <dbReference type="Proteomes" id="UP000321820"/>
    </source>
</evidence>
<name>A0A5B9EDK7_9BACT</name>
<sequence length="86" mass="9663">MPKYQIYFDTVSGETKYNVDIDEGETLNMVLEEILFDLRERGDVLKGDGEPEVIWNSSVLDFGRALPEQGVRPNDVLRVSTVATNG</sequence>
<evidence type="ECO:0000313" key="1">
    <source>
        <dbReference type="EMBL" id="QEE28367.1"/>
    </source>
</evidence>
<dbReference type="Proteomes" id="UP000321820">
    <property type="component" value="Chromosome"/>
</dbReference>
<organism evidence="1 2">
    <name type="scientific">Terriglobus albidus</name>
    <dbReference type="NCBI Taxonomy" id="1592106"/>
    <lineage>
        <taxon>Bacteria</taxon>
        <taxon>Pseudomonadati</taxon>
        <taxon>Acidobacteriota</taxon>
        <taxon>Terriglobia</taxon>
        <taxon>Terriglobales</taxon>
        <taxon>Acidobacteriaceae</taxon>
        <taxon>Terriglobus</taxon>
    </lineage>
</organism>
<dbReference type="OrthoDB" id="120917at2"/>
<dbReference type="KEGG" id="talb:FTW19_10360"/>
<evidence type="ECO:0008006" key="3">
    <source>
        <dbReference type="Google" id="ProtNLM"/>
    </source>
</evidence>
<dbReference type="AlphaFoldDB" id="A0A5B9EDK7"/>
<dbReference type="RefSeq" id="WP_147647557.1">
    <property type="nucleotide sequence ID" value="NZ_CP042806.1"/>
</dbReference>
<dbReference type="EMBL" id="CP042806">
    <property type="protein sequence ID" value="QEE28367.1"/>
    <property type="molecule type" value="Genomic_DNA"/>
</dbReference>
<protein>
    <recommendedName>
        <fullName evidence="3">MoaD/ThiS family protein</fullName>
    </recommendedName>
</protein>
<reference evidence="1 2" key="1">
    <citation type="submission" date="2019-08" db="EMBL/GenBank/DDBJ databases">
        <title>Complete genome sequence of Terriglobus albidus strain ORNL.</title>
        <authorList>
            <person name="Podar M."/>
        </authorList>
    </citation>
    <scope>NUCLEOTIDE SEQUENCE [LARGE SCALE GENOMIC DNA]</scope>
    <source>
        <strain evidence="1 2">ORNL</strain>
    </source>
</reference>